<dbReference type="UniPathway" id="UPA00342"/>
<comment type="miscellaneous">
    <text evidence="12">A lyase-type mechanism (elimination/hydration) is suggested for the cleavage of the lactyl ether bond of MurNAc 6-phosphate, with the formation of an alpha,beta-unsaturated aldehyde intermediate with (E)-stereochemistry, followed by the syn addition of water to give product.</text>
</comment>
<evidence type="ECO:0000256" key="1">
    <source>
        <dbReference type="ARBA" id="ARBA00011738"/>
    </source>
</evidence>
<gene>
    <name evidence="12 14" type="primary">murQ</name>
    <name evidence="14" type="ORF">FYJ39_10315</name>
</gene>
<reference evidence="14 15" key="1">
    <citation type="submission" date="2019-08" db="EMBL/GenBank/DDBJ databases">
        <title>In-depth cultivation of the pig gut microbiome towards novel bacterial diversity and tailored functional studies.</title>
        <authorList>
            <person name="Wylensek D."/>
            <person name="Hitch T.C.A."/>
            <person name="Clavel T."/>
        </authorList>
    </citation>
    <scope>NUCLEOTIDE SEQUENCE [LARGE SCALE GENOMIC DNA]</scope>
    <source>
        <strain evidence="14 15">WCA-389-WT-23D1</strain>
    </source>
</reference>
<dbReference type="PROSITE" id="PS01272">
    <property type="entry name" value="GCKR"/>
    <property type="match status" value="1"/>
</dbReference>
<dbReference type="GO" id="GO:0016803">
    <property type="term" value="F:ether hydrolase activity"/>
    <property type="evidence" value="ECO:0007669"/>
    <property type="project" value="TreeGrafter"/>
</dbReference>
<protein>
    <recommendedName>
        <fullName evidence="9 12">N-acetylmuramic acid 6-phosphate etherase</fullName>
        <shortName evidence="12">MurNAc-6-P etherase</shortName>
        <ecNumber evidence="8 12">4.2.1.126</ecNumber>
    </recommendedName>
    <alternativeName>
        <fullName evidence="11 12">N-acetylmuramic acid 6-phosphate hydrolase</fullName>
    </alternativeName>
    <alternativeName>
        <fullName evidence="10 12">N-acetylmuramic acid 6-phosphate lyase</fullName>
    </alternativeName>
</protein>
<dbReference type="HAMAP" id="MF_00068">
    <property type="entry name" value="MurQ"/>
    <property type="match status" value="1"/>
</dbReference>
<dbReference type="RefSeq" id="WP_154472405.1">
    <property type="nucleotide sequence ID" value="NZ_DBEWUL010000123.1"/>
</dbReference>
<evidence type="ECO:0000256" key="7">
    <source>
        <dbReference type="ARBA" id="ARBA00061234"/>
    </source>
</evidence>
<evidence type="ECO:0000256" key="11">
    <source>
        <dbReference type="ARBA" id="ARBA00084049"/>
    </source>
</evidence>
<dbReference type="Gene3D" id="3.40.50.10490">
    <property type="entry name" value="Glucose-6-phosphate isomerase like protein, domain 1"/>
    <property type="match status" value="1"/>
</dbReference>
<dbReference type="NCBIfam" id="NF003915">
    <property type="entry name" value="PRK05441.1"/>
    <property type="match status" value="1"/>
</dbReference>
<comment type="caution">
    <text evidence="14">The sequence shown here is derived from an EMBL/GenBank/DDBJ whole genome shotgun (WGS) entry which is preliminary data.</text>
</comment>
<keyword evidence="2 12" id="KW-0456">Lyase</keyword>
<comment type="function">
    <text evidence="12">Specifically catalyzes the cleavage of the D-lactyl ether substituent of MurNAc 6-phosphate, producing GlcNAc 6-phosphate and D-lactate.</text>
</comment>
<dbReference type="InterPro" id="IPR001347">
    <property type="entry name" value="SIS_dom"/>
</dbReference>
<evidence type="ECO:0000256" key="9">
    <source>
        <dbReference type="ARBA" id="ARBA00070061"/>
    </source>
</evidence>
<evidence type="ECO:0000256" key="2">
    <source>
        <dbReference type="ARBA" id="ARBA00023239"/>
    </source>
</evidence>
<dbReference type="PROSITE" id="PS51464">
    <property type="entry name" value="SIS"/>
    <property type="match status" value="1"/>
</dbReference>
<evidence type="ECO:0000256" key="5">
    <source>
        <dbReference type="ARBA" id="ARBA00060595"/>
    </source>
</evidence>
<proteinExistence type="inferred from homology"/>
<dbReference type="InterPro" id="IPR040190">
    <property type="entry name" value="MURQ/GCKR"/>
</dbReference>
<evidence type="ECO:0000256" key="6">
    <source>
        <dbReference type="ARBA" id="ARBA00060672"/>
    </source>
</evidence>
<evidence type="ECO:0000313" key="15">
    <source>
        <dbReference type="Proteomes" id="UP000429958"/>
    </source>
</evidence>
<comment type="similarity">
    <text evidence="7 12">Belongs to the GCKR-like family. MurNAc-6-P etherase subfamily.</text>
</comment>
<evidence type="ECO:0000259" key="13">
    <source>
        <dbReference type="PROSITE" id="PS51464"/>
    </source>
</evidence>
<dbReference type="GO" id="GO:0016835">
    <property type="term" value="F:carbon-oxygen lyase activity"/>
    <property type="evidence" value="ECO:0007669"/>
    <property type="project" value="UniProtKB-UniRule"/>
</dbReference>
<keyword evidence="15" id="KW-1185">Reference proteome</keyword>
<comment type="subunit">
    <text evidence="1 12">Homodimer.</text>
</comment>
<dbReference type="InterPro" id="IPR005486">
    <property type="entry name" value="Glucokinase_regulatory_CS"/>
</dbReference>
<dbReference type="PANTHER" id="PTHR10088:SF4">
    <property type="entry name" value="GLUCOKINASE REGULATORY PROTEIN"/>
    <property type="match status" value="1"/>
</dbReference>
<keyword evidence="3 12" id="KW-0119">Carbohydrate metabolism</keyword>
<evidence type="ECO:0000256" key="10">
    <source>
        <dbReference type="ARBA" id="ARBA00077905"/>
    </source>
</evidence>
<dbReference type="EC" id="4.2.1.126" evidence="8 12"/>
<dbReference type="PANTHER" id="PTHR10088">
    <property type="entry name" value="GLUCOKINASE REGULATORY PROTEIN"/>
    <property type="match status" value="1"/>
</dbReference>
<dbReference type="CDD" id="cd05007">
    <property type="entry name" value="SIS_Etherase"/>
    <property type="match status" value="1"/>
</dbReference>
<comment type="pathway">
    <text evidence="12">Amino-sugar metabolism; N-acetylmuramate degradation.</text>
</comment>
<feature type="active site" evidence="12">
    <location>
        <position position="122"/>
    </location>
</feature>
<dbReference type="SUPFAM" id="SSF53697">
    <property type="entry name" value="SIS domain"/>
    <property type="match status" value="1"/>
</dbReference>
<dbReference type="InterPro" id="IPR005488">
    <property type="entry name" value="Etherase_MurQ"/>
</dbReference>
<dbReference type="GO" id="GO:0009254">
    <property type="term" value="P:peptidoglycan turnover"/>
    <property type="evidence" value="ECO:0007669"/>
    <property type="project" value="TreeGrafter"/>
</dbReference>
<organism evidence="14 15">
    <name type="scientific">Clostridium porci</name>
    <dbReference type="NCBI Taxonomy" id="2605778"/>
    <lineage>
        <taxon>Bacteria</taxon>
        <taxon>Bacillati</taxon>
        <taxon>Bacillota</taxon>
        <taxon>Clostridia</taxon>
        <taxon>Eubacteriales</taxon>
        <taxon>Clostridiaceae</taxon>
        <taxon>Clostridium</taxon>
    </lineage>
</organism>
<dbReference type="FunFam" id="1.10.8.1080:FF:000001">
    <property type="entry name" value="N-acetylmuramic acid 6-phosphate etherase"/>
    <property type="match status" value="1"/>
</dbReference>
<dbReference type="GO" id="GO:0097367">
    <property type="term" value="F:carbohydrate derivative binding"/>
    <property type="evidence" value="ECO:0007669"/>
    <property type="project" value="InterPro"/>
</dbReference>
<comment type="pathway">
    <text evidence="6">Cell wall biogenesis.</text>
</comment>
<dbReference type="FunFam" id="3.40.50.10490:FF:000014">
    <property type="entry name" value="N-acetylmuramic acid 6-phosphate etherase"/>
    <property type="match status" value="1"/>
</dbReference>
<dbReference type="AlphaFoldDB" id="A0A7X2NL96"/>
<dbReference type="Proteomes" id="UP000429958">
    <property type="component" value="Unassembled WGS sequence"/>
</dbReference>
<comment type="catalytic activity">
    <reaction evidence="4 12">
        <text>N-acetyl-D-muramate 6-phosphate + H2O = N-acetyl-D-glucosamine 6-phosphate + (R)-lactate</text>
        <dbReference type="Rhea" id="RHEA:26410"/>
        <dbReference type="ChEBI" id="CHEBI:15377"/>
        <dbReference type="ChEBI" id="CHEBI:16004"/>
        <dbReference type="ChEBI" id="CHEBI:57513"/>
        <dbReference type="ChEBI" id="CHEBI:58722"/>
        <dbReference type="EC" id="4.2.1.126"/>
    </reaction>
</comment>
<evidence type="ECO:0000256" key="4">
    <source>
        <dbReference type="ARBA" id="ARBA00051747"/>
    </source>
</evidence>
<dbReference type="GO" id="GO:0097173">
    <property type="term" value="P:N-acetylmuramic acid catabolic process"/>
    <property type="evidence" value="ECO:0007669"/>
    <property type="project" value="UniProtKB-UniPathway"/>
</dbReference>
<evidence type="ECO:0000256" key="3">
    <source>
        <dbReference type="ARBA" id="ARBA00023277"/>
    </source>
</evidence>
<dbReference type="NCBIfam" id="TIGR00274">
    <property type="entry name" value="N-acetylmuramic acid 6-phosphate etherase"/>
    <property type="match status" value="1"/>
</dbReference>
<comment type="pathway">
    <text evidence="5">Amino-sugar metabolism; 1,6-anhydro-N-acetylmuramate degradation.</text>
</comment>
<dbReference type="InterPro" id="IPR046348">
    <property type="entry name" value="SIS_dom_sf"/>
</dbReference>
<evidence type="ECO:0000256" key="12">
    <source>
        <dbReference type="HAMAP-Rule" id="MF_00068"/>
    </source>
</evidence>
<dbReference type="Pfam" id="PF22645">
    <property type="entry name" value="GKRP_SIS_N"/>
    <property type="match status" value="1"/>
</dbReference>
<sequence>MVRLREGEKAVLSELKTESRNPKTLELDKMSVRELLTVMNEEDRNVYKAVKEVIPEIEKTVHAVVDALGRGGRLIYTGAGTSGRLGILDAVECVPTFSTMDEVKGIIAGGEQAFVRAKEGAEDSREDGAGDLEAINVCERDVVVALSASGRTPYCIGALEYARKNGACCVGLSCNRPAVLSAYSDIAIEVDAGPEILTGSTRLKAGTAEKLILNMISTAAMVGIGKVYKNLMVDMKATNLKLEDRTRRIVQMACECTEETAEKALTKAKGNIKAAIVMIETGISLEEAERRLSLNNGFVRRCLQTWKAEDFN</sequence>
<dbReference type="NCBIfam" id="NF009222">
    <property type="entry name" value="PRK12570.1"/>
    <property type="match status" value="1"/>
</dbReference>
<evidence type="ECO:0000256" key="8">
    <source>
        <dbReference type="ARBA" id="ARBA00067056"/>
    </source>
</evidence>
<name>A0A7X2NL96_9CLOT</name>
<accession>A0A7X2NL96</accession>
<feature type="domain" description="SIS" evidence="13">
    <location>
        <begin position="64"/>
        <end position="226"/>
    </location>
</feature>
<evidence type="ECO:0000313" key="14">
    <source>
        <dbReference type="EMBL" id="MSS36962.1"/>
    </source>
</evidence>
<dbReference type="GO" id="GO:0046348">
    <property type="term" value="P:amino sugar catabolic process"/>
    <property type="evidence" value="ECO:0007669"/>
    <property type="project" value="InterPro"/>
</dbReference>
<feature type="active site" description="Proton donor" evidence="12">
    <location>
        <position position="92"/>
    </location>
</feature>
<dbReference type="Gene3D" id="1.10.8.1080">
    <property type="match status" value="1"/>
</dbReference>
<dbReference type="EMBL" id="VUMD01000008">
    <property type="protein sequence ID" value="MSS36962.1"/>
    <property type="molecule type" value="Genomic_DNA"/>
</dbReference>